<dbReference type="RefSeq" id="WP_008602028.1">
    <property type="nucleotide sequence ID" value="NZ_AMRV01000005.1"/>
</dbReference>
<feature type="chain" id="PRO_5004026967" evidence="5">
    <location>
        <begin position="29"/>
        <end position="746"/>
    </location>
</feature>
<evidence type="ECO:0000259" key="6">
    <source>
        <dbReference type="Pfam" id="PF01103"/>
    </source>
</evidence>
<dbReference type="Gene3D" id="2.40.160.50">
    <property type="entry name" value="membrane protein fhac: a member of the omp85/tpsb transporter family"/>
    <property type="match status" value="1"/>
</dbReference>
<evidence type="ECO:0000256" key="1">
    <source>
        <dbReference type="ARBA" id="ARBA00004370"/>
    </source>
</evidence>
<keyword evidence="3" id="KW-0472">Membrane</keyword>
<comment type="caution">
    <text evidence="7">The sequence shown here is derived from an EMBL/GenBank/DDBJ whole genome shotgun (WGS) entry which is preliminary data.</text>
</comment>
<feature type="domain" description="Bacterial surface antigen (D15)" evidence="6">
    <location>
        <begin position="457"/>
        <end position="746"/>
    </location>
</feature>
<feature type="compositionally biased region" description="Pro residues" evidence="4">
    <location>
        <begin position="80"/>
        <end position="89"/>
    </location>
</feature>
<dbReference type="Pfam" id="PF01103">
    <property type="entry name" value="Omp85"/>
    <property type="match status" value="1"/>
</dbReference>
<name>M2U452_9SPHN</name>
<gene>
    <name evidence="7" type="ORF">C725_1798</name>
</gene>
<evidence type="ECO:0000256" key="2">
    <source>
        <dbReference type="ARBA" id="ARBA00022452"/>
    </source>
</evidence>
<reference evidence="7 8" key="1">
    <citation type="journal article" date="2013" name="Genome Announc.">
        <title>Draft Genome Sequence of Strain JLT2015T, Belonging to the Family Sphingomonadaceae of the Alphaproteobacteria.</title>
        <authorList>
            <person name="Tang K."/>
            <person name="Liu K."/>
            <person name="Li S."/>
            <person name="Jiao N."/>
        </authorList>
    </citation>
    <scope>NUCLEOTIDE SEQUENCE [LARGE SCALE GENOMIC DNA]</scope>
    <source>
        <strain evidence="7 8">JLT2015</strain>
    </source>
</reference>
<evidence type="ECO:0000313" key="7">
    <source>
        <dbReference type="EMBL" id="EMD82758.1"/>
    </source>
</evidence>
<feature type="region of interest" description="Disordered" evidence="4">
    <location>
        <begin position="76"/>
        <end position="139"/>
    </location>
</feature>
<keyword evidence="8" id="KW-1185">Reference proteome</keyword>
<feature type="signal peptide" evidence="5">
    <location>
        <begin position="1"/>
        <end position="28"/>
    </location>
</feature>
<keyword evidence="5" id="KW-0732">Signal</keyword>
<dbReference type="PANTHER" id="PTHR12815:SF42">
    <property type="entry name" value="BACTERIAL SURFACE ANTIGEN (D15) DOMAIN-CONTAINING PROTEIN"/>
    <property type="match status" value="1"/>
</dbReference>
<dbReference type="InterPro" id="IPR000184">
    <property type="entry name" value="Bac_surfAg_D15"/>
</dbReference>
<dbReference type="Gene3D" id="3.10.20.310">
    <property type="entry name" value="membrane protein fhac"/>
    <property type="match status" value="1"/>
</dbReference>
<dbReference type="PATRIC" id="fig|1234595.3.peg.1801"/>
<organism evidence="7 8">
    <name type="scientific">Pacificimonas flava</name>
    <dbReference type="NCBI Taxonomy" id="1234595"/>
    <lineage>
        <taxon>Bacteria</taxon>
        <taxon>Pseudomonadati</taxon>
        <taxon>Pseudomonadota</taxon>
        <taxon>Alphaproteobacteria</taxon>
        <taxon>Sphingomonadales</taxon>
        <taxon>Sphingosinicellaceae</taxon>
        <taxon>Pacificimonas</taxon>
    </lineage>
</organism>
<proteinExistence type="predicted"/>
<keyword evidence="2" id="KW-0812">Transmembrane</keyword>
<evidence type="ECO:0000256" key="4">
    <source>
        <dbReference type="SAM" id="MobiDB-lite"/>
    </source>
</evidence>
<feature type="compositionally biased region" description="Low complexity" evidence="4">
    <location>
        <begin position="96"/>
        <end position="105"/>
    </location>
</feature>
<feature type="compositionally biased region" description="Low complexity" evidence="4">
    <location>
        <begin position="113"/>
        <end position="139"/>
    </location>
</feature>
<evidence type="ECO:0000313" key="8">
    <source>
        <dbReference type="Proteomes" id="UP000011717"/>
    </source>
</evidence>
<protein>
    <submittedName>
        <fullName evidence="7">Outer membrane protein</fullName>
    </submittedName>
</protein>
<dbReference type="AlphaFoldDB" id="M2U452"/>
<sequence length="746" mass="79866">MQRISRHLLSVSLVALALTSGTAVPARAQDSAGEQVQPDGVEAAPDQNTGQAVPFEAEEEPVIADDAFEAALPELDENAPPAPAIPPIPGEVGANAPADAAAPDTLDADDAHTTAPAAGPAALPPAQDQAQDPAAPPIDDAALAQPLAPLETYDLEPVAPPTEERPGPVEEIRYYTVVEGFEKVGMRGEFLGLSALEEGGGSAENGAMLRARADSDAELAVRLLRSRGYYDAIAAADVALPAEEDGRYRVDVVVTPGQQYTFSDISIVGEDEAIPPHLVSDNIGLEVGDPVVADDVVAAEASIQLIFPFNGYPFSEIEQRGILLNEADKTADYVLPVDLGPRSRFRNIRTEGDLAFDAEHVELLSRFEEGDLYDVRMQDDLREAMVATSLFNSVSIEPVNTGEYNEDGTMDVDLLVRQQQGPPRSITGDVGYSTGQGFRAEVAWQHRNLFPPEGALQLGAVAGTREQQIGATFRRSNAGQRDRTFLLNASVGRRDFEAFHANTAIVRARLTRESTPIWQKRWTYALGAEFLATSETRVGAPTIFGSEDTYYIAALPSQIGYDASDSLLDPRSGWRATVRLSPEASLNDGAFDPYLVSQLDSSGYLPIGESFTLAGRVRLASINGIDRDDLAPSRRLYAGGGGSVRGYGFQDIGPRDEDGPLGARSLNEAAVEGRYRFGNFGVVAFLDAGQAYTSVAPDFSDLQYGLGVGGRYYTNFGPFRADIAIPLNRRTGQASFAFYVSVGQAF</sequence>
<keyword evidence="2" id="KW-1134">Transmembrane beta strand</keyword>
<feature type="region of interest" description="Disordered" evidence="4">
    <location>
        <begin position="28"/>
        <end position="53"/>
    </location>
</feature>
<dbReference type="GO" id="GO:0019867">
    <property type="term" value="C:outer membrane"/>
    <property type="evidence" value="ECO:0007669"/>
    <property type="project" value="InterPro"/>
</dbReference>
<comment type="subcellular location">
    <subcellularLocation>
        <location evidence="1">Membrane</location>
    </subcellularLocation>
</comment>
<dbReference type="Proteomes" id="UP000011717">
    <property type="component" value="Unassembled WGS sequence"/>
</dbReference>
<dbReference type="InterPro" id="IPR039910">
    <property type="entry name" value="D15-like"/>
</dbReference>
<evidence type="ECO:0000256" key="3">
    <source>
        <dbReference type="ARBA" id="ARBA00023136"/>
    </source>
</evidence>
<dbReference type="EMBL" id="AMRV01000005">
    <property type="protein sequence ID" value="EMD82758.1"/>
    <property type="molecule type" value="Genomic_DNA"/>
</dbReference>
<dbReference type="PANTHER" id="PTHR12815">
    <property type="entry name" value="SORTING AND ASSEMBLY MACHINERY SAMM50 PROTEIN FAMILY MEMBER"/>
    <property type="match status" value="1"/>
</dbReference>
<evidence type="ECO:0000256" key="5">
    <source>
        <dbReference type="SAM" id="SignalP"/>
    </source>
</evidence>
<accession>M2U452</accession>